<dbReference type="GO" id="GO:0016705">
    <property type="term" value="F:oxidoreductase activity, acting on paired donors, with incorporation or reduction of molecular oxygen"/>
    <property type="evidence" value="ECO:0007669"/>
    <property type="project" value="InterPro"/>
</dbReference>
<keyword evidence="13" id="KW-1185">Reference proteome</keyword>
<keyword evidence="3" id="KW-0349">Heme</keyword>
<reference evidence="12" key="1">
    <citation type="submission" date="2021-01" db="EMBL/GenBank/DDBJ databases">
        <title>Adiantum capillus-veneris genome.</title>
        <authorList>
            <person name="Fang Y."/>
            <person name="Liao Q."/>
        </authorList>
    </citation>
    <scope>NUCLEOTIDE SEQUENCE</scope>
    <source>
        <strain evidence="12">H3</strain>
        <tissue evidence="12">Leaf</tissue>
    </source>
</reference>
<gene>
    <name evidence="12" type="ORF">GOP47_0012504</name>
</gene>
<feature type="chain" id="PRO_5039543418" description="Cytochrome P450" evidence="11">
    <location>
        <begin position="17"/>
        <end position="127"/>
    </location>
</feature>
<dbReference type="SUPFAM" id="SSF48264">
    <property type="entry name" value="Cytochrome P450"/>
    <property type="match status" value="1"/>
</dbReference>
<dbReference type="InterPro" id="IPR050665">
    <property type="entry name" value="Cytochrome_P450_Monooxygen"/>
</dbReference>
<dbReference type="PANTHER" id="PTHR24282">
    <property type="entry name" value="CYTOCHROME P450 FAMILY MEMBER"/>
    <property type="match status" value="1"/>
</dbReference>
<evidence type="ECO:0000256" key="2">
    <source>
        <dbReference type="ARBA" id="ARBA00010617"/>
    </source>
</evidence>
<sequence>MLLKCLGLCQLTLLSTKHLEVVLQKARFFQLLLGLILATNKGELHGNQRNLGMGLDECKTFLIARNETTATLLSFMFLLLANHPDWQEHLREEIVEVCRKMELPTPESLNHMKLVGMVMNETSTLYP</sequence>
<dbReference type="Gene3D" id="1.10.630.10">
    <property type="entry name" value="Cytochrome P450"/>
    <property type="match status" value="1"/>
</dbReference>
<evidence type="ECO:0000256" key="3">
    <source>
        <dbReference type="ARBA" id="ARBA00022617"/>
    </source>
</evidence>
<dbReference type="Proteomes" id="UP000886520">
    <property type="component" value="Chromosome 12"/>
</dbReference>
<dbReference type="GO" id="GO:0016020">
    <property type="term" value="C:membrane"/>
    <property type="evidence" value="ECO:0007669"/>
    <property type="project" value="UniProtKB-SubCell"/>
</dbReference>
<evidence type="ECO:0000313" key="12">
    <source>
        <dbReference type="EMBL" id="KAI5072398.1"/>
    </source>
</evidence>
<evidence type="ECO:0000256" key="10">
    <source>
        <dbReference type="ARBA" id="ARBA00023136"/>
    </source>
</evidence>
<dbReference type="GO" id="GO:0005506">
    <property type="term" value="F:iron ion binding"/>
    <property type="evidence" value="ECO:0007669"/>
    <property type="project" value="InterPro"/>
</dbReference>
<protein>
    <recommendedName>
        <fullName evidence="14">Cytochrome P450</fullName>
    </recommendedName>
</protein>
<evidence type="ECO:0008006" key="14">
    <source>
        <dbReference type="Google" id="ProtNLM"/>
    </source>
</evidence>
<dbReference type="EMBL" id="JABFUD020000012">
    <property type="protein sequence ID" value="KAI5072398.1"/>
    <property type="molecule type" value="Genomic_DNA"/>
</dbReference>
<keyword evidence="5" id="KW-0479">Metal-binding</keyword>
<evidence type="ECO:0000256" key="11">
    <source>
        <dbReference type="SAM" id="SignalP"/>
    </source>
</evidence>
<evidence type="ECO:0000313" key="13">
    <source>
        <dbReference type="Proteomes" id="UP000886520"/>
    </source>
</evidence>
<comment type="subcellular location">
    <subcellularLocation>
        <location evidence="1">Membrane</location>
    </subcellularLocation>
</comment>
<keyword evidence="10" id="KW-0472">Membrane</keyword>
<dbReference type="InterPro" id="IPR001128">
    <property type="entry name" value="Cyt_P450"/>
</dbReference>
<evidence type="ECO:0000256" key="1">
    <source>
        <dbReference type="ARBA" id="ARBA00004370"/>
    </source>
</evidence>
<evidence type="ECO:0000256" key="4">
    <source>
        <dbReference type="ARBA" id="ARBA00022692"/>
    </source>
</evidence>
<dbReference type="InterPro" id="IPR036396">
    <property type="entry name" value="Cyt_P450_sf"/>
</dbReference>
<keyword evidence="11" id="KW-0732">Signal</keyword>
<evidence type="ECO:0000256" key="7">
    <source>
        <dbReference type="ARBA" id="ARBA00023002"/>
    </source>
</evidence>
<dbReference type="OrthoDB" id="1470350at2759"/>
<keyword evidence="8" id="KW-0408">Iron</keyword>
<keyword evidence="6" id="KW-1133">Transmembrane helix</keyword>
<dbReference type="GO" id="GO:0004497">
    <property type="term" value="F:monooxygenase activity"/>
    <property type="evidence" value="ECO:0007669"/>
    <property type="project" value="UniProtKB-KW"/>
</dbReference>
<evidence type="ECO:0000256" key="5">
    <source>
        <dbReference type="ARBA" id="ARBA00022723"/>
    </source>
</evidence>
<keyword evidence="7" id="KW-0560">Oxidoreductase</keyword>
<evidence type="ECO:0000256" key="6">
    <source>
        <dbReference type="ARBA" id="ARBA00022989"/>
    </source>
</evidence>
<evidence type="ECO:0000256" key="8">
    <source>
        <dbReference type="ARBA" id="ARBA00023004"/>
    </source>
</evidence>
<organism evidence="12 13">
    <name type="scientific">Adiantum capillus-veneris</name>
    <name type="common">Maidenhair fern</name>
    <dbReference type="NCBI Taxonomy" id="13818"/>
    <lineage>
        <taxon>Eukaryota</taxon>
        <taxon>Viridiplantae</taxon>
        <taxon>Streptophyta</taxon>
        <taxon>Embryophyta</taxon>
        <taxon>Tracheophyta</taxon>
        <taxon>Polypodiopsida</taxon>
        <taxon>Polypodiidae</taxon>
        <taxon>Polypodiales</taxon>
        <taxon>Pteridineae</taxon>
        <taxon>Pteridaceae</taxon>
        <taxon>Vittarioideae</taxon>
        <taxon>Adiantum</taxon>
    </lineage>
</organism>
<comment type="caution">
    <text evidence="12">The sequence shown here is derived from an EMBL/GenBank/DDBJ whole genome shotgun (WGS) entry which is preliminary data.</text>
</comment>
<dbReference type="PANTHER" id="PTHR24282:SF211">
    <property type="entry name" value="CYTOCHROME P450-RELATED"/>
    <property type="match status" value="1"/>
</dbReference>
<comment type="similarity">
    <text evidence="2">Belongs to the cytochrome P450 family.</text>
</comment>
<dbReference type="Pfam" id="PF00067">
    <property type="entry name" value="p450"/>
    <property type="match status" value="1"/>
</dbReference>
<dbReference type="GO" id="GO:0020037">
    <property type="term" value="F:heme binding"/>
    <property type="evidence" value="ECO:0007669"/>
    <property type="project" value="InterPro"/>
</dbReference>
<keyword evidence="4" id="KW-0812">Transmembrane</keyword>
<name>A0A9D4ZED4_ADICA</name>
<proteinExistence type="inferred from homology"/>
<accession>A0A9D4ZED4</accession>
<keyword evidence="9" id="KW-0503">Monooxygenase</keyword>
<dbReference type="AlphaFoldDB" id="A0A9D4ZED4"/>
<feature type="signal peptide" evidence="11">
    <location>
        <begin position="1"/>
        <end position="16"/>
    </location>
</feature>
<evidence type="ECO:0000256" key="9">
    <source>
        <dbReference type="ARBA" id="ARBA00023033"/>
    </source>
</evidence>